<gene>
    <name evidence="1" type="ORF">SAMN05414137_108230</name>
</gene>
<dbReference type="Proteomes" id="UP000183015">
    <property type="component" value="Unassembled WGS sequence"/>
</dbReference>
<dbReference type="eggNOG" id="ENOG5031R53">
    <property type="taxonomic scope" value="Bacteria"/>
</dbReference>
<name>A0A1H7Q2Y5_STRJI</name>
<dbReference type="STRING" id="235985.SAMN05414137_108230"/>
<evidence type="ECO:0000313" key="1">
    <source>
        <dbReference type="EMBL" id="SEL41677.1"/>
    </source>
</evidence>
<proteinExistence type="predicted"/>
<dbReference type="OrthoDB" id="3855340at2"/>
<accession>A0A1H7Q2Y5</accession>
<evidence type="ECO:0000313" key="2">
    <source>
        <dbReference type="Proteomes" id="UP000183015"/>
    </source>
</evidence>
<organism evidence="1 2">
    <name type="scientific">Streptacidiphilus jiangxiensis</name>
    <dbReference type="NCBI Taxonomy" id="235985"/>
    <lineage>
        <taxon>Bacteria</taxon>
        <taxon>Bacillati</taxon>
        <taxon>Actinomycetota</taxon>
        <taxon>Actinomycetes</taxon>
        <taxon>Kitasatosporales</taxon>
        <taxon>Streptomycetaceae</taxon>
        <taxon>Streptacidiphilus</taxon>
    </lineage>
</organism>
<reference evidence="2" key="1">
    <citation type="submission" date="2016-10" db="EMBL/GenBank/DDBJ databases">
        <authorList>
            <person name="Varghese N."/>
        </authorList>
    </citation>
    <scope>NUCLEOTIDE SEQUENCE [LARGE SCALE GENOMIC DNA]</scope>
    <source>
        <strain evidence="2">DSM 45096 / BCRC 16803 / CGMCC 4.1857 / CIP 109030 / JCM 12277 / KCTC 19219 / NBRC 100920 / 33214</strain>
    </source>
</reference>
<dbReference type="AlphaFoldDB" id="A0A1H7Q2Y5"/>
<dbReference type="EMBL" id="FOAZ01000008">
    <property type="protein sequence ID" value="SEL41677.1"/>
    <property type="molecule type" value="Genomic_DNA"/>
</dbReference>
<keyword evidence="2" id="KW-1185">Reference proteome</keyword>
<dbReference type="RefSeq" id="WP_143094405.1">
    <property type="nucleotide sequence ID" value="NZ_BBPN01000024.1"/>
</dbReference>
<protein>
    <submittedName>
        <fullName evidence="1">Uncharacterized protein</fullName>
    </submittedName>
</protein>
<sequence length="136" mass="14137">MPFSAQQAATPPPGSCDLLDVPLTAGLLALARMDLRGRPTGAVWTLGGRLLLPLPPGAGEELPGLLHWLGWGHLHGVLRNTPAGTAAGALRLRPGGTPSPEPVVRLLDTCADACARLQLLLSPRSGLSRAPSRRLP</sequence>